<comment type="caution">
    <text evidence="3">The sequence shown here is derived from an EMBL/GenBank/DDBJ whole genome shotgun (WGS) entry which is preliminary data.</text>
</comment>
<proteinExistence type="predicted"/>
<dbReference type="Gene3D" id="3.40.50.1110">
    <property type="entry name" value="SGNH hydrolase"/>
    <property type="match status" value="1"/>
</dbReference>
<protein>
    <submittedName>
        <fullName evidence="3">Arylesterase</fullName>
    </submittedName>
</protein>
<gene>
    <name evidence="3" type="ORF">VCB98_08050</name>
</gene>
<dbReference type="InterPro" id="IPR051532">
    <property type="entry name" value="Ester_Hydrolysis_Enzymes"/>
</dbReference>
<evidence type="ECO:0000313" key="4">
    <source>
        <dbReference type="Proteomes" id="UP001302316"/>
    </source>
</evidence>
<feature type="chain" id="PRO_5042876074" evidence="1">
    <location>
        <begin position="23"/>
        <end position="219"/>
    </location>
</feature>
<feature type="signal peptide" evidence="1">
    <location>
        <begin position="1"/>
        <end position="22"/>
    </location>
</feature>
<dbReference type="Pfam" id="PF13472">
    <property type="entry name" value="Lipase_GDSL_2"/>
    <property type="match status" value="1"/>
</dbReference>
<keyword evidence="1" id="KW-0732">Signal</keyword>
<keyword evidence="4" id="KW-1185">Reference proteome</keyword>
<evidence type="ECO:0000259" key="2">
    <source>
        <dbReference type="Pfam" id="PF13472"/>
    </source>
</evidence>
<accession>A0AAP6MK38</accession>
<dbReference type="PANTHER" id="PTHR30383:SF24">
    <property type="entry name" value="THIOESTERASE 1_PROTEASE 1_LYSOPHOSPHOLIPASE L1"/>
    <property type="match status" value="1"/>
</dbReference>
<dbReference type="RefSeq" id="WP_346051528.1">
    <property type="nucleotide sequence ID" value="NZ_JAYGII010000014.1"/>
</dbReference>
<reference evidence="3 4" key="1">
    <citation type="submission" date="2023-12" db="EMBL/GenBank/DDBJ databases">
        <title>Whole-genome sequencing of halo(alkali)philic microorganisms from hypersaline lakes.</title>
        <authorList>
            <person name="Sorokin D.Y."/>
            <person name="Merkel A.Y."/>
            <person name="Messina E."/>
            <person name="Yakimov M."/>
        </authorList>
    </citation>
    <scope>NUCLEOTIDE SEQUENCE [LARGE SCALE GENOMIC DNA]</scope>
    <source>
        <strain evidence="3 4">AB-CW1</strain>
    </source>
</reference>
<dbReference type="PANTHER" id="PTHR30383">
    <property type="entry name" value="THIOESTERASE 1/PROTEASE 1/LYSOPHOSPHOLIPASE L1"/>
    <property type="match status" value="1"/>
</dbReference>
<evidence type="ECO:0000256" key="1">
    <source>
        <dbReference type="SAM" id="SignalP"/>
    </source>
</evidence>
<sequence>MSRLSAIVVVLLLLPWASTVTAEADSRHDDTRPGPVLVIGDSLSADYGFERGRGWVSLLAERMREHGHDRAVVNAAISGDTTRSGRARLPRALEEQQPSVVIIQLGGNDGLRGLDLGEAQANLAAMIEVSQAAGAQVLLAGVRLPPNYGRPYIEAFAAMYAELAETHQVALVPRILAGVGEREDLMQPDGIHPTADAQPVILDNLWPALIPLLTHSARE</sequence>
<dbReference type="InterPro" id="IPR013830">
    <property type="entry name" value="SGNH_hydro"/>
</dbReference>
<name>A0AAP6MK38_9GAMM</name>
<dbReference type="EMBL" id="JAYGII010000014">
    <property type="protein sequence ID" value="MEA5445769.1"/>
    <property type="molecule type" value="Genomic_DNA"/>
</dbReference>
<dbReference type="SUPFAM" id="SSF52266">
    <property type="entry name" value="SGNH hydrolase"/>
    <property type="match status" value="1"/>
</dbReference>
<organism evidence="3 4">
    <name type="scientific">Natronospira elongata</name>
    <dbReference type="NCBI Taxonomy" id="3110268"/>
    <lineage>
        <taxon>Bacteria</taxon>
        <taxon>Pseudomonadati</taxon>
        <taxon>Pseudomonadota</taxon>
        <taxon>Gammaproteobacteria</taxon>
        <taxon>Natronospirales</taxon>
        <taxon>Natronospiraceae</taxon>
        <taxon>Natronospira</taxon>
    </lineage>
</organism>
<dbReference type="Proteomes" id="UP001302316">
    <property type="component" value="Unassembled WGS sequence"/>
</dbReference>
<feature type="domain" description="SGNH hydrolase-type esterase" evidence="2">
    <location>
        <begin position="38"/>
        <end position="196"/>
    </location>
</feature>
<dbReference type="AlphaFoldDB" id="A0AAP6MK38"/>
<evidence type="ECO:0000313" key="3">
    <source>
        <dbReference type="EMBL" id="MEA5445769.1"/>
    </source>
</evidence>
<dbReference type="InterPro" id="IPR036514">
    <property type="entry name" value="SGNH_hydro_sf"/>
</dbReference>
<dbReference type="GO" id="GO:0004622">
    <property type="term" value="F:phosphatidylcholine lysophospholipase activity"/>
    <property type="evidence" value="ECO:0007669"/>
    <property type="project" value="TreeGrafter"/>
</dbReference>
<dbReference type="CDD" id="cd01822">
    <property type="entry name" value="Lysophospholipase_L1_like"/>
    <property type="match status" value="1"/>
</dbReference>